<comment type="similarity">
    <text evidence="2">Belongs to the 2H phosphoesterase superfamily. ThpR family.</text>
</comment>
<evidence type="ECO:0000313" key="5">
    <source>
        <dbReference type="Proteomes" id="UP000241912"/>
    </source>
</evidence>
<comment type="caution">
    <text evidence="4">The sequence shown here is derived from an EMBL/GenBank/DDBJ whole genome shotgun (WGS) entry which is preliminary data.</text>
</comment>
<dbReference type="SUPFAM" id="SSF55144">
    <property type="entry name" value="LigT-like"/>
    <property type="match status" value="1"/>
</dbReference>
<feature type="short sequence motif" description="HXTX 2" evidence="2">
    <location>
        <begin position="132"/>
        <end position="135"/>
    </location>
</feature>
<accession>A0A2P7NUA5</accession>
<proteinExistence type="inferred from homology"/>
<dbReference type="Pfam" id="PF02834">
    <property type="entry name" value="LigT_PEase"/>
    <property type="match status" value="1"/>
</dbReference>
<evidence type="ECO:0000259" key="3">
    <source>
        <dbReference type="Pfam" id="PF02834"/>
    </source>
</evidence>
<dbReference type="Gene3D" id="3.90.1140.10">
    <property type="entry name" value="Cyclic phosphodiesterase"/>
    <property type="match status" value="1"/>
</dbReference>
<dbReference type="HAMAP" id="MF_01940">
    <property type="entry name" value="RNA_CPDase"/>
    <property type="match status" value="1"/>
</dbReference>
<evidence type="ECO:0000256" key="1">
    <source>
        <dbReference type="ARBA" id="ARBA00022801"/>
    </source>
</evidence>
<feature type="domain" description="Phosphoesterase HXTX" evidence="3">
    <location>
        <begin position="24"/>
        <end position="96"/>
    </location>
</feature>
<dbReference type="GO" id="GO:0004113">
    <property type="term" value="F:2',3'-cyclic-nucleotide 3'-phosphodiesterase activity"/>
    <property type="evidence" value="ECO:0007669"/>
    <property type="project" value="InterPro"/>
</dbReference>
<dbReference type="PANTHER" id="PTHR35561">
    <property type="entry name" value="RNA 2',3'-CYCLIC PHOSPHODIESTERASE"/>
    <property type="match status" value="1"/>
</dbReference>
<name>A0A2P7NUA5_9PROT</name>
<feature type="active site" description="Proton acceptor" evidence="2">
    <location>
        <position position="132"/>
    </location>
</feature>
<dbReference type="RefSeq" id="WP_106707139.1">
    <property type="nucleotide sequence ID" value="NZ_PXXU01000028.1"/>
</dbReference>
<dbReference type="EMBL" id="PXXU01000028">
    <property type="protein sequence ID" value="PSJ17051.1"/>
    <property type="molecule type" value="Genomic_DNA"/>
</dbReference>
<dbReference type="InterPro" id="IPR014051">
    <property type="entry name" value="Phosphoesterase_HXTX"/>
</dbReference>
<dbReference type="OrthoDB" id="7061261at2"/>
<dbReference type="AlphaFoldDB" id="A0A2P7NUA5"/>
<sequence length="181" mass="21494">MIKSNVIKRKAIRVFFAILPYWQVQKQLMRNIEILEPICRGRKIKMQHLHLTLLFLGDVPTNQIHALRQIAKTISADKFEFKLDTIGYWRHNHIIYIQARNFPTELFSLADSLKIALSKDGFVFDNRAYKPHITLFRKAFQFVNTDLIKPIQWYVDQWFLIQSKPTNNGVEYIPLGHWNLN</sequence>
<keyword evidence="5" id="KW-1185">Reference proteome</keyword>
<comment type="function">
    <text evidence="2">Hydrolyzes RNA 2',3'-cyclic phosphodiester to an RNA 2'-phosphomonoester.</text>
</comment>
<gene>
    <name evidence="4" type="primary">thpR</name>
    <name evidence="4" type="ORF">C7H79_10030</name>
</gene>
<comment type="catalytic activity">
    <reaction evidence="2">
        <text>a 3'-end 2',3'-cyclophospho-ribonucleotide-RNA + H2O = a 3'-end 2'-phospho-ribonucleotide-RNA + H(+)</text>
        <dbReference type="Rhea" id="RHEA:11828"/>
        <dbReference type="Rhea" id="RHEA-COMP:10464"/>
        <dbReference type="Rhea" id="RHEA-COMP:17353"/>
        <dbReference type="ChEBI" id="CHEBI:15377"/>
        <dbReference type="ChEBI" id="CHEBI:15378"/>
        <dbReference type="ChEBI" id="CHEBI:83064"/>
        <dbReference type="ChEBI" id="CHEBI:173113"/>
        <dbReference type="EC" id="3.1.4.58"/>
    </reaction>
</comment>
<dbReference type="PANTHER" id="PTHR35561:SF1">
    <property type="entry name" value="RNA 2',3'-CYCLIC PHOSPHODIESTERASE"/>
    <property type="match status" value="1"/>
</dbReference>
<feature type="short sequence motif" description="HXTX 1" evidence="2">
    <location>
        <begin position="50"/>
        <end position="53"/>
    </location>
</feature>
<dbReference type="InterPro" id="IPR004175">
    <property type="entry name" value="RNA_CPDase"/>
</dbReference>
<dbReference type="EC" id="3.1.4.58" evidence="2"/>
<evidence type="ECO:0000256" key="2">
    <source>
        <dbReference type="HAMAP-Rule" id="MF_01940"/>
    </source>
</evidence>
<evidence type="ECO:0000313" key="4">
    <source>
        <dbReference type="EMBL" id="PSJ17051.1"/>
    </source>
</evidence>
<dbReference type="GO" id="GO:0008664">
    <property type="term" value="F:RNA 2',3'-cyclic 3'-phosphodiesterase activity"/>
    <property type="evidence" value="ECO:0007669"/>
    <property type="project" value="UniProtKB-EC"/>
</dbReference>
<dbReference type="Proteomes" id="UP000241912">
    <property type="component" value="Unassembled WGS sequence"/>
</dbReference>
<organism evidence="4 5">
    <name type="scientific">Nitrosomonas supralitoralis</name>
    <dbReference type="NCBI Taxonomy" id="2116706"/>
    <lineage>
        <taxon>Bacteria</taxon>
        <taxon>Pseudomonadati</taxon>
        <taxon>Pseudomonadota</taxon>
        <taxon>Betaproteobacteria</taxon>
        <taxon>Nitrosomonadales</taxon>
        <taxon>Nitrosomonadaceae</taxon>
        <taxon>Nitrosomonas</taxon>
    </lineage>
</organism>
<dbReference type="NCBIfam" id="TIGR02258">
    <property type="entry name" value="2_5_ligase"/>
    <property type="match status" value="1"/>
</dbReference>
<dbReference type="InterPro" id="IPR009097">
    <property type="entry name" value="Cyclic_Pdiesterase"/>
</dbReference>
<feature type="active site" description="Proton donor" evidence="2">
    <location>
        <position position="50"/>
    </location>
</feature>
<keyword evidence="1 2" id="KW-0378">Hydrolase</keyword>
<protein>
    <recommendedName>
        <fullName evidence="2">RNA 2',3'-cyclic phosphodiesterase</fullName>
        <shortName evidence="2">RNA 2',3'-CPDase</shortName>
        <ecNumber evidence="2">3.1.4.58</ecNumber>
    </recommendedName>
</protein>
<reference evidence="4 5" key="1">
    <citation type="submission" date="2018-03" db="EMBL/GenBank/DDBJ databases">
        <title>Draft genome of Nitrosomonas supralitoralis APG5.</title>
        <authorList>
            <person name="Urakawa H."/>
            <person name="Lopez J.V."/>
        </authorList>
    </citation>
    <scope>NUCLEOTIDE SEQUENCE [LARGE SCALE GENOMIC DNA]</scope>
    <source>
        <strain evidence="4 5">APG5</strain>
    </source>
</reference>